<feature type="compositionally biased region" description="Acidic residues" evidence="1">
    <location>
        <begin position="291"/>
        <end position="313"/>
    </location>
</feature>
<sequence>MTDASNPPKSPTLLPPRKSVELEDPGAHDLEASASETEDDVFADAPEGRGSHSRPSSPIPITRVEKVDDRESHGEVPGTAAYNMRMQDAVPDELEVIPEGSGSRPSSRADQQANLASPGGMPIPKTVVEKVDPASPSHGDVPGTAAHAIRKADAVPDAILKVPGNQKISGIESVGDGITPEIPIPRTVVTRVDSEPAHGEVPGTDAFNFRQGDAEPDVIEKKGDVSKIPTNSISRSKPSKSKQVKHPLAGVSPIAADGGFGPMDDEESEDESAGTDHNEANDDIDAKADEGFGDDLDDFEAGAENEDFGDFDDGFQQASASDEEGEETEPPAPSIQSLPPSKSPFPLLDFSELDTLDDFIAATSPYLDEIFPSTKETYPPAPDPPSNRNSIFLTDRSLSLWSQLVAPPPLQPPNWVRSRIRRLFLVSLGVPVDLDEILPASKQKKLILPSIHLRSDSQSPPEGRRPGSRVRLKQNNTSSASVDQPSTTKASRKRKGPPSPPELDLQATKMLCATTDVALSNMTDNELRAHVNRLEELTTKASEVLEYWLKRRASALEDKEAFEGVIENLVKHARRVRK</sequence>
<dbReference type="Proteomes" id="UP001590951">
    <property type="component" value="Unassembled WGS sequence"/>
</dbReference>
<feature type="compositionally biased region" description="Basic and acidic residues" evidence="1">
    <location>
        <begin position="63"/>
        <end position="74"/>
    </location>
</feature>
<gene>
    <name evidence="2" type="ORF">ABVK25_003950</name>
</gene>
<proteinExistence type="predicted"/>
<evidence type="ECO:0000313" key="2">
    <source>
        <dbReference type="EMBL" id="KAL2055706.1"/>
    </source>
</evidence>
<feature type="compositionally biased region" description="Polar residues" evidence="1">
    <location>
        <begin position="473"/>
        <end position="489"/>
    </location>
</feature>
<dbReference type="PANTHER" id="PTHR38698:SF1">
    <property type="entry name" value="FUNGAL PROTEIN"/>
    <property type="match status" value="1"/>
</dbReference>
<feature type="compositionally biased region" description="Polar residues" evidence="1">
    <location>
        <begin position="103"/>
        <end position="115"/>
    </location>
</feature>
<dbReference type="InterPro" id="IPR031355">
    <property type="entry name" value="YBL010C/LAA2-like"/>
</dbReference>
<protein>
    <submittedName>
        <fullName evidence="2">Uncharacterized protein</fullName>
    </submittedName>
</protein>
<evidence type="ECO:0000256" key="1">
    <source>
        <dbReference type="SAM" id="MobiDB-lite"/>
    </source>
</evidence>
<accession>A0ABR4BCY1</accession>
<dbReference type="PANTHER" id="PTHR38698">
    <property type="entry name" value="EXPRESSED PROTEIN"/>
    <property type="match status" value="1"/>
</dbReference>
<feature type="region of interest" description="Disordered" evidence="1">
    <location>
        <begin position="449"/>
        <end position="505"/>
    </location>
</feature>
<feature type="compositionally biased region" description="Acidic residues" evidence="1">
    <location>
        <begin position="263"/>
        <end position="273"/>
    </location>
</feature>
<feature type="region of interest" description="Disordered" evidence="1">
    <location>
        <begin position="1"/>
        <end position="125"/>
    </location>
</feature>
<comment type="caution">
    <text evidence="2">The sequence shown here is derived from an EMBL/GenBank/DDBJ whole genome shotgun (WGS) entry which is preliminary data.</text>
</comment>
<organism evidence="2 3">
    <name type="scientific">Lepraria finkii</name>
    <dbReference type="NCBI Taxonomy" id="1340010"/>
    <lineage>
        <taxon>Eukaryota</taxon>
        <taxon>Fungi</taxon>
        <taxon>Dikarya</taxon>
        <taxon>Ascomycota</taxon>
        <taxon>Pezizomycotina</taxon>
        <taxon>Lecanoromycetes</taxon>
        <taxon>OSLEUM clade</taxon>
        <taxon>Lecanoromycetidae</taxon>
        <taxon>Lecanorales</taxon>
        <taxon>Lecanorineae</taxon>
        <taxon>Stereocaulaceae</taxon>
        <taxon>Lepraria</taxon>
    </lineage>
</organism>
<reference evidence="2 3" key="1">
    <citation type="submission" date="2024-09" db="EMBL/GenBank/DDBJ databases">
        <title>Rethinking Asexuality: The Enigmatic Case of Functional Sexual Genes in Lepraria (Stereocaulaceae).</title>
        <authorList>
            <person name="Doellman M."/>
            <person name="Sun Y."/>
            <person name="Barcenas-Pena A."/>
            <person name="Lumbsch H.T."/>
            <person name="Grewe F."/>
        </authorList>
    </citation>
    <scope>NUCLEOTIDE SEQUENCE [LARGE SCALE GENOMIC DNA]</scope>
    <source>
        <strain evidence="2 3">Grewe 0041</strain>
    </source>
</reference>
<evidence type="ECO:0000313" key="3">
    <source>
        <dbReference type="Proteomes" id="UP001590951"/>
    </source>
</evidence>
<feature type="region of interest" description="Disordered" evidence="1">
    <location>
        <begin position="194"/>
        <end position="344"/>
    </location>
</feature>
<dbReference type="Pfam" id="PF17104">
    <property type="entry name" value="YBL010C_LAA2"/>
    <property type="match status" value="1"/>
</dbReference>
<feature type="compositionally biased region" description="Basic and acidic residues" evidence="1">
    <location>
        <begin position="18"/>
        <end position="31"/>
    </location>
</feature>
<dbReference type="EMBL" id="JBHFEH010000010">
    <property type="protein sequence ID" value="KAL2055706.1"/>
    <property type="molecule type" value="Genomic_DNA"/>
</dbReference>
<name>A0ABR4BCY1_9LECA</name>
<keyword evidence="3" id="KW-1185">Reference proteome</keyword>
<feature type="compositionally biased region" description="Basic and acidic residues" evidence="1">
    <location>
        <begin position="274"/>
        <end position="290"/>
    </location>
</feature>